<sequence>MGSSTVTISELTKANEAVADFSEKTHAEIAKLGKRRAKVAAPVRKLLSDLERVRAAIGKSAGIAEEIEALSEQRREEIGTAFAEARPANTTRLDAEIRKKEAALAVARTEDEAADAALPLIEQRLELARIAAVAEAGQIDAEVGRLLKAVTESENRLIDEAIRFVCERAKRAAAYEDAANHFSTDSDDVRGWPISNHEVWRALDSNRFRTLRGDGFDERSLPDWKADRDALIKKIEAAGVPSIPRGVKANQWMPNGAPNPIPYLPTDLQ</sequence>
<organism evidence="1 2">
    <name type="scientific">Paraburkholderia kirstenboschensis</name>
    <dbReference type="NCBI Taxonomy" id="1245436"/>
    <lineage>
        <taxon>Bacteria</taxon>
        <taxon>Pseudomonadati</taxon>
        <taxon>Pseudomonadota</taxon>
        <taxon>Betaproteobacteria</taxon>
        <taxon>Burkholderiales</taxon>
        <taxon>Burkholderiaceae</taxon>
        <taxon>Paraburkholderia</taxon>
    </lineage>
</organism>
<keyword evidence="2" id="KW-1185">Reference proteome</keyword>
<evidence type="ECO:0000313" key="1">
    <source>
        <dbReference type="EMBL" id="WOD19416.1"/>
    </source>
</evidence>
<dbReference type="RefSeq" id="WP_317021518.1">
    <property type="nucleotide sequence ID" value="NZ_CP136513.1"/>
</dbReference>
<gene>
    <name evidence="1" type="ORF">RW095_24560</name>
</gene>
<protein>
    <submittedName>
        <fullName evidence="1">Uncharacterized protein</fullName>
    </submittedName>
</protein>
<proteinExistence type="predicted"/>
<accession>A0ABZ0ES36</accession>
<name>A0ABZ0ES36_9BURK</name>
<dbReference type="EMBL" id="CP136513">
    <property type="protein sequence ID" value="WOD19416.1"/>
    <property type="molecule type" value="Genomic_DNA"/>
</dbReference>
<reference evidence="1 2" key="1">
    <citation type="submission" date="2023-10" db="EMBL/GenBank/DDBJ databases">
        <title>Surface-active antibiotics is a multifunctional adaptation for post-fire microbes.</title>
        <authorList>
            <person name="Liu M.D."/>
            <person name="Du Y."/>
            <person name="Koupaei S.K."/>
            <person name="Kim N.R."/>
            <person name="Zhang W."/>
            <person name="Traxler M.F."/>
        </authorList>
    </citation>
    <scope>NUCLEOTIDE SEQUENCE [LARGE SCALE GENOMIC DNA]</scope>
    <source>
        <strain evidence="1 2">F3</strain>
    </source>
</reference>
<evidence type="ECO:0000313" key="2">
    <source>
        <dbReference type="Proteomes" id="UP001302652"/>
    </source>
</evidence>
<dbReference type="Proteomes" id="UP001302652">
    <property type="component" value="Chromosome 1"/>
</dbReference>